<accession>A0A392QM72</accession>
<keyword evidence="2" id="KW-1185">Reference proteome</keyword>
<organism evidence="1 2">
    <name type="scientific">Trifolium medium</name>
    <dbReference type="NCBI Taxonomy" id="97028"/>
    <lineage>
        <taxon>Eukaryota</taxon>
        <taxon>Viridiplantae</taxon>
        <taxon>Streptophyta</taxon>
        <taxon>Embryophyta</taxon>
        <taxon>Tracheophyta</taxon>
        <taxon>Spermatophyta</taxon>
        <taxon>Magnoliopsida</taxon>
        <taxon>eudicotyledons</taxon>
        <taxon>Gunneridae</taxon>
        <taxon>Pentapetalae</taxon>
        <taxon>rosids</taxon>
        <taxon>fabids</taxon>
        <taxon>Fabales</taxon>
        <taxon>Fabaceae</taxon>
        <taxon>Papilionoideae</taxon>
        <taxon>50 kb inversion clade</taxon>
        <taxon>NPAAA clade</taxon>
        <taxon>Hologalegina</taxon>
        <taxon>IRL clade</taxon>
        <taxon>Trifolieae</taxon>
        <taxon>Trifolium</taxon>
    </lineage>
</organism>
<proteinExistence type="predicted"/>
<protein>
    <submittedName>
        <fullName evidence="1">Uncharacterized protein</fullName>
    </submittedName>
</protein>
<sequence>ERSGGSETDGGEVKKRRFWPDLKKRWFVGEVKDGESEEK</sequence>
<evidence type="ECO:0000313" key="1">
    <source>
        <dbReference type="EMBL" id="MCI25503.1"/>
    </source>
</evidence>
<name>A0A392QM72_9FABA</name>
<feature type="non-terminal residue" evidence="1">
    <location>
        <position position="1"/>
    </location>
</feature>
<dbReference type="AlphaFoldDB" id="A0A392QM72"/>
<dbReference type="EMBL" id="LXQA010147536">
    <property type="protein sequence ID" value="MCI25503.1"/>
    <property type="molecule type" value="Genomic_DNA"/>
</dbReference>
<evidence type="ECO:0000313" key="2">
    <source>
        <dbReference type="Proteomes" id="UP000265520"/>
    </source>
</evidence>
<reference evidence="1 2" key="1">
    <citation type="journal article" date="2018" name="Front. Plant Sci.">
        <title>Red Clover (Trifolium pratense) and Zigzag Clover (T. medium) - A Picture of Genomic Similarities and Differences.</title>
        <authorList>
            <person name="Dluhosova J."/>
            <person name="Istvanek J."/>
            <person name="Nedelnik J."/>
            <person name="Repkova J."/>
        </authorList>
    </citation>
    <scope>NUCLEOTIDE SEQUENCE [LARGE SCALE GENOMIC DNA]</scope>
    <source>
        <strain evidence="2">cv. 10/8</strain>
        <tissue evidence="1">Leaf</tissue>
    </source>
</reference>
<dbReference type="Proteomes" id="UP000265520">
    <property type="component" value="Unassembled WGS sequence"/>
</dbReference>
<comment type="caution">
    <text evidence="1">The sequence shown here is derived from an EMBL/GenBank/DDBJ whole genome shotgun (WGS) entry which is preliminary data.</text>
</comment>